<keyword evidence="1" id="KW-0472">Membrane</keyword>
<reference evidence="2 3" key="1">
    <citation type="submission" date="2014-04" db="EMBL/GenBank/DDBJ databases">
        <title>Whole genome sequence of 'Brachyspira hampsonii' D13-03603F2.</title>
        <authorList>
            <person name="Patterson A.H."/>
            <person name="Chaban B."/>
            <person name="Fernando C."/>
            <person name="Harding J.C."/>
            <person name="Hill J.E."/>
        </authorList>
    </citation>
    <scope>NUCLEOTIDE SEQUENCE [LARGE SCALE GENOMIC DNA]</scope>
    <source>
        <strain evidence="2 3">D13-03603F2</strain>
    </source>
</reference>
<comment type="caution">
    <text evidence="2">The sequence shown here is derived from an EMBL/GenBank/DDBJ whole genome shotgun (WGS) entry which is preliminary data.</text>
</comment>
<keyword evidence="1" id="KW-0812">Transmembrane</keyword>
<name>A0ABX5B138_9SPIR</name>
<dbReference type="Proteomes" id="UP000238924">
    <property type="component" value="Unassembled WGS sequence"/>
</dbReference>
<keyword evidence="3" id="KW-1185">Reference proteome</keyword>
<dbReference type="RefSeq" id="WP_013114804.1">
    <property type="nucleotide sequence ID" value="NZ_JAWLPZ010000002.1"/>
</dbReference>
<feature type="transmembrane region" description="Helical" evidence="1">
    <location>
        <begin position="12"/>
        <end position="31"/>
    </location>
</feature>
<gene>
    <name evidence="2" type="ORF">DJ52_14045</name>
</gene>
<sequence>MKKLIERIKIFWSMYIVLFIIFCIGSIVITNKISKDAVSIPIIIIIAIAFIIISILSITSSQDGKLFSILYKSSRITRYIMSIFTEAYRRYGVVTKDKRLICSKCGLTYPRTHSSKCDRCGGSLHWN</sequence>
<evidence type="ECO:0000313" key="2">
    <source>
        <dbReference type="EMBL" id="PPS20908.1"/>
    </source>
</evidence>
<evidence type="ECO:0008006" key="4">
    <source>
        <dbReference type="Google" id="ProtNLM"/>
    </source>
</evidence>
<organism evidence="2 3">
    <name type="scientific">Brachyspira murdochii</name>
    <dbReference type="NCBI Taxonomy" id="84378"/>
    <lineage>
        <taxon>Bacteria</taxon>
        <taxon>Pseudomonadati</taxon>
        <taxon>Spirochaetota</taxon>
        <taxon>Spirochaetia</taxon>
        <taxon>Brachyspirales</taxon>
        <taxon>Brachyspiraceae</taxon>
        <taxon>Brachyspira</taxon>
    </lineage>
</organism>
<evidence type="ECO:0000313" key="3">
    <source>
        <dbReference type="Proteomes" id="UP000238924"/>
    </source>
</evidence>
<proteinExistence type="predicted"/>
<evidence type="ECO:0000256" key="1">
    <source>
        <dbReference type="SAM" id="Phobius"/>
    </source>
</evidence>
<protein>
    <recommendedName>
        <fullName evidence="4">Zinc ribbon domain-containing protein</fullName>
    </recommendedName>
</protein>
<accession>A0ABX5B138</accession>
<dbReference type="EMBL" id="JJMJ01000251">
    <property type="protein sequence ID" value="PPS20908.1"/>
    <property type="molecule type" value="Genomic_DNA"/>
</dbReference>
<keyword evidence="1" id="KW-1133">Transmembrane helix</keyword>
<feature type="transmembrane region" description="Helical" evidence="1">
    <location>
        <begin position="37"/>
        <end position="58"/>
    </location>
</feature>